<protein>
    <submittedName>
        <fullName evidence="3">Uncharacterized protein LOC106819544</fullName>
    </submittedName>
</protein>
<feature type="compositionally biased region" description="Polar residues" evidence="1">
    <location>
        <begin position="1"/>
        <end position="16"/>
    </location>
</feature>
<dbReference type="GeneID" id="106819544"/>
<accession>A0ABM1F5C7</accession>
<evidence type="ECO:0000313" key="3">
    <source>
        <dbReference type="RefSeq" id="XP_014679648.1"/>
    </source>
</evidence>
<proteinExistence type="predicted"/>
<evidence type="ECO:0000256" key="1">
    <source>
        <dbReference type="SAM" id="MobiDB-lite"/>
    </source>
</evidence>
<reference evidence="3" key="1">
    <citation type="submission" date="2025-08" db="UniProtKB">
        <authorList>
            <consortium name="RefSeq"/>
        </authorList>
    </citation>
    <scope>IDENTIFICATION</scope>
</reference>
<dbReference type="Proteomes" id="UP000695022">
    <property type="component" value="Unplaced"/>
</dbReference>
<dbReference type="RefSeq" id="XP_014679648.1">
    <property type="nucleotide sequence ID" value="XM_014824162.1"/>
</dbReference>
<name>A0ABM1F5C7_PRICU</name>
<feature type="compositionally biased region" description="Gly residues" evidence="1">
    <location>
        <begin position="179"/>
        <end position="188"/>
    </location>
</feature>
<organism evidence="2 3">
    <name type="scientific">Priapulus caudatus</name>
    <name type="common">Priapulid worm</name>
    <dbReference type="NCBI Taxonomy" id="37621"/>
    <lineage>
        <taxon>Eukaryota</taxon>
        <taxon>Metazoa</taxon>
        <taxon>Ecdysozoa</taxon>
        <taxon>Scalidophora</taxon>
        <taxon>Priapulida</taxon>
        <taxon>Priapulimorpha</taxon>
        <taxon>Priapulimorphida</taxon>
        <taxon>Priapulidae</taxon>
        <taxon>Priapulus</taxon>
    </lineage>
</organism>
<feature type="compositionally biased region" description="Polar residues" evidence="1">
    <location>
        <begin position="90"/>
        <end position="100"/>
    </location>
</feature>
<gene>
    <name evidence="3" type="primary">LOC106819544</name>
</gene>
<feature type="compositionally biased region" description="Polar residues" evidence="1">
    <location>
        <begin position="156"/>
        <end position="166"/>
    </location>
</feature>
<feature type="region of interest" description="Disordered" evidence="1">
    <location>
        <begin position="46"/>
        <end position="201"/>
    </location>
</feature>
<feature type="region of interest" description="Disordered" evidence="1">
    <location>
        <begin position="1"/>
        <end position="30"/>
    </location>
</feature>
<keyword evidence="2" id="KW-1185">Reference proteome</keyword>
<sequence length="201" mass="20540">MSSSSLRNITGGSTDVSAVKRVGGGDDQQADLVTVTAGVVSPVRGRVQRGIDADATAAPATRWGSQRLLPMRPVGDGDAAGKRSPPSVPTRGSSLRTMQQLAEKHRMKMARRTGLTAINRLESSSSAVTDDSSRPASSSDCYSSAPEWPTDDSGNDSDAFTSSTSLEWVPSGTCPTPGDTGGGCGHGTGAAQAWCGRGEGA</sequence>
<evidence type="ECO:0000313" key="2">
    <source>
        <dbReference type="Proteomes" id="UP000695022"/>
    </source>
</evidence>